<dbReference type="RefSeq" id="WP_066236478.1">
    <property type="nucleotide sequence ID" value="NZ_LRFC01000001.1"/>
</dbReference>
<keyword evidence="2" id="KW-1185">Reference proteome</keyword>
<evidence type="ECO:0000313" key="2">
    <source>
        <dbReference type="Proteomes" id="UP000076567"/>
    </source>
</evidence>
<proteinExistence type="predicted"/>
<comment type="caution">
    <text evidence="1">The sequence shown here is derived from an EMBL/GenBank/DDBJ whole genome shotgun (WGS) entry which is preliminary data.</text>
</comment>
<dbReference type="OrthoDB" id="2929185at2"/>
<gene>
    <name evidence="1" type="ORF">AWM68_02365</name>
</gene>
<name>A0A161TRU6_9BACL</name>
<sequence>MPNIKDIELYVPKNRKLNWAFFQETRCMAFLYSRLLPKLNGKENKGIQVFCVESLVYKEQIDRFDSITFNYLPVFVEADVEAFLANTSEEEKKEHALEIVHRGMKLAAHELSWDLSVLEDIYYTIKDLKYENIYPLLKKSSPNKKYTCTILCHHEVKSIDVYLEVKKRNGGVIKKEKLFSVDNTYEQNLFSDYGSLKWILNHKVEFADKDYKTVYTLTFLEKDTPEDLVWRIDKTRK</sequence>
<dbReference type="AlphaFoldDB" id="A0A161TRU6"/>
<dbReference type="EMBL" id="LRFC01000001">
    <property type="protein sequence ID" value="KZE69131.1"/>
    <property type="molecule type" value="Genomic_DNA"/>
</dbReference>
<reference evidence="2" key="1">
    <citation type="submission" date="2016-01" db="EMBL/GenBank/DDBJ databases">
        <title>Draft genome of Chromobacterium sp. F49.</title>
        <authorList>
            <person name="Hong K.W."/>
        </authorList>
    </citation>
    <scope>NUCLEOTIDE SEQUENCE [LARGE SCALE GENOMIC DNA]</scope>
    <source>
        <strain evidence="2">P7IIIA</strain>
    </source>
</reference>
<protein>
    <submittedName>
        <fullName evidence="1">Uncharacterized protein</fullName>
    </submittedName>
</protein>
<dbReference type="Proteomes" id="UP000076567">
    <property type="component" value="Unassembled WGS sequence"/>
</dbReference>
<accession>A0A161TRU6</accession>
<organism evidence="1 2">
    <name type="scientific">Fictibacillus phosphorivorans</name>
    <dbReference type="NCBI Taxonomy" id="1221500"/>
    <lineage>
        <taxon>Bacteria</taxon>
        <taxon>Bacillati</taxon>
        <taxon>Bacillota</taxon>
        <taxon>Bacilli</taxon>
        <taxon>Bacillales</taxon>
        <taxon>Fictibacillaceae</taxon>
        <taxon>Fictibacillus</taxon>
    </lineage>
</organism>
<evidence type="ECO:0000313" key="1">
    <source>
        <dbReference type="EMBL" id="KZE69131.1"/>
    </source>
</evidence>